<organism evidence="6 7">
    <name type="scientific">Prorocentrum cordatum</name>
    <dbReference type="NCBI Taxonomy" id="2364126"/>
    <lineage>
        <taxon>Eukaryota</taxon>
        <taxon>Sar</taxon>
        <taxon>Alveolata</taxon>
        <taxon>Dinophyceae</taxon>
        <taxon>Prorocentrales</taxon>
        <taxon>Prorocentraceae</taxon>
        <taxon>Prorocentrum</taxon>
    </lineage>
</organism>
<evidence type="ECO:0000256" key="4">
    <source>
        <dbReference type="SAM" id="MobiDB-lite"/>
    </source>
</evidence>
<evidence type="ECO:0000313" key="7">
    <source>
        <dbReference type="Proteomes" id="UP001189429"/>
    </source>
</evidence>
<feature type="region of interest" description="Disordered" evidence="4">
    <location>
        <begin position="838"/>
        <end position="897"/>
    </location>
</feature>
<feature type="compositionally biased region" description="Low complexity" evidence="4">
    <location>
        <begin position="838"/>
        <end position="857"/>
    </location>
</feature>
<dbReference type="Proteomes" id="UP001189429">
    <property type="component" value="Unassembled WGS sequence"/>
</dbReference>
<feature type="domain" description="EML-like second beta-propeller" evidence="5">
    <location>
        <begin position="481"/>
        <end position="763"/>
    </location>
</feature>
<feature type="repeat" description="WD" evidence="3">
    <location>
        <begin position="615"/>
        <end position="656"/>
    </location>
</feature>
<keyword evidence="7" id="KW-1185">Reference proteome</keyword>
<dbReference type="Pfam" id="PF23414">
    <property type="entry name" value="Beta-prop_EML_2"/>
    <property type="match status" value="1"/>
</dbReference>
<keyword evidence="2" id="KW-0677">Repeat</keyword>
<dbReference type="Gene3D" id="2.130.10.10">
    <property type="entry name" value="YVTN repeat-like/Quinoprotein amine dehydrogenase"/>
    <property type="match status" value="2"/>
</dbReference>
<proteinExistence type="predicted"/>
<protein>
    <recommendedName>
        <fullName evidence="5">EML-like second beta-propeller domain-containing protein</fullName>
    </recommendedName>
</protein>
<accession>A0ABN9SWF1</accession>
<dbReference type="InterPro" id="IPR011047">
    <property type="entry name" value="Quinoprotein_ADH-like_sf"/>
</dbReference>
<evidence type="ECO:0000313" key="6">
    <source>
        <dbReference type="EMBL" id="CAK0836885.1"/>
    </source>
</evidence>
<dbReference type="EMBL" id="CAUYUJ010013891">
    <property type="protein sequence ID" value="CAK0836885.1"/>
    <property type="molecule type" value="Genomic_DNA"/>
</dbReference>
<evidence type="ECO:0000256" key="1">
    <source>
        <dbReference type="ARBA" id="ARBA00022574"/>
    </source>
</evidence>
<comment type="caution">
    <text evidence="6">The sequence shown here is derived from an EMBL/GenBank/DDBJ whole genome shotgun (WGS) entry which is preliminary data.</text>
</comment>
<dbReference type="SUPFAM" id="SSF50978">
    <property type="entry name" value="WD40 repeat-like"/>
    <property type="match status" value="1"/>
</dbReference>
<feature type="region of interest" description="Disordered" evidence="4">
    <location>
        <begin position="763"/>
        <end position="814"/>
    </location>
</feature>
<name>A0ABN9SWF1_9DINO</name>
<dbReference type="PANTHER" id="PTHR13720">
    <property type="entry name" value="WD-40 REPEAT PROTEIN"/>
    <property type="match status" value="1"/>
</dbReference>
<dbReference type="InterPro" id="IPR036322">
    <property type="entry name" value="WD40_repeat_dom_sf"/>
</dbReference>
<dbReference type="InterPro" id="IPR050630">
    <property type="entry name" value="WD_repeat_EMAP"/>
</dbReference>
<dbReference type="PROSITE" id="PS50082">
    <property type="entry name" value="WD_REPEATS_2"/>
    <property type="match status" value="3"/>
</dbReference>
<feature type="repeat" description="WD" evidence="3">
    <location>
        <begin position="731"/>
        <end position="764"/>
    </location>
</feature>
<evidence type="ECO:0000259" key="5">
    <source>
        <dbReference type="Pfam" id="PF23414"/>
    </source>
</evidence>
<feature type="compositionally biased region" description="Gly residues" evidence="4">
    <location>
        <begin position="794"/>
        <end position="803"/>
    </location>
</feature>
<dbReference type="PANTHER" id="PTHR13720:SF33">
    <property type="entry name" value="HELP DOMAIN-CONTAINING PROTEIN"/>
    <property type="match status" value="1"/>
</dbReference>
<gene>
    <name evidence="6" type="ORF">PCOR1329_LOCUS33244</name>
</gene>
<feature type="compositionally biased region" description="Low complexity" evidence="4">
    <location>
        <begin position="804"/>
        <end position="814"/>
    </location>
</feature>
<dbReference type="InterPro" id="IPR015943">
    <property type="entry name" value="WD40/YVTN_repeat-like_dom_sf"/>
</dbReference>
<dbReference type="Pfam" id="PF00400">
    <property type="entry name" value="WD40"/>
    <property type="match status" value="2"/>
</dbReference>
<sequence length="897" mass="94639">MAARPRSAAARRPSGARRPSPARLRPVAPLEAGRPCTLKYPPRRAATLGAQAVVPEVPAQAADGGQRVTFGRSPGLVYPPTGWRPSPEGPVGAALVRDHVYGYDGSCSRSLCVLSDRECAYPLAALCVVAELGTNRQRFFEGHTNDVRSLGWNPARRLCASGQVDPKGKGTAFVAVWDPYDCSRTISRLMHPADARAVAAVAFSPDGNTIVSFGSDKSMTLHIWRDFAKWDGRTSRARREELAALGPAELFQPFYAVTSGQQPTDGIFMAPSSGGDGRTLTFYSVGPGEGPMQGQFRHWTVTLPAPGSAQEPQVAKKLGTYGKSPAPKSPTWVAFAPGPAGGAWLSGDNGFFYSLVGPTATHGLRVAGAGAGGSATALGCVTALPDGSWLAGAGDGALYIGVCDPGPRIIERILFTDLDGDARLFVTTTQPRLNAVRLLSGQLALFGTANHALILVDLARRHAMVLQVSHAAETLGGRSEVWAADFHPGLSILATGSTSRDVRFWNVAERRPAVGRVLRGEHPVWCLAFSRDGQLLAMGCDSCALSVLGFPSLQPCFQQSLSRATQKGKERVTDVRFSNVGDLLAAACSDRVVYLLRVIPGGDGVPPQVDVHCMLHGNTSAPLCVSFSADGAFVMTNSRDTQILVWRSRDGTRQKQSSAFRDTRWQEPWTGVLGWPVIGIWGDPEYDQTDINSACQAYPPHDNLLAIGDDMGRVKLFNFPSPYLNAACLEYGGHASHVTRVVFSRSNTLVALGGDDCSISQWSLAAPPDFDHSPPPAAPPGRGREGAGASDRGAGAGGWGAGAGPEAAPGAAPAAHPWALLEDAAVPRDRFFGLGRPAAQRQAWQPQAEQPAAVHQPHGPPPGGAAAARRGSSAPGGTRPVYANSSHGAAAALRWDH</sequence>
<feature type="repeat" description="WD" evidence="3">
    <location>
        <begin position="474"/>
        <end position="507"/>
    </location>
</feature>
<reference evidence="6" key="1">
    <citation type="submission" date="2023-10" db="EMBL/GenBank/DDBJ databases">
        <authorList>
            <person name="Chen Y."/>
            <person name="Shah S."/>
            <person name="Dougan E. K."/>
            <person name="Thang M."/>
            <person name="Chan C."/>
        </authorList>
    </citation>
    <scope>NUCLEOTIDE SEQUENCE [LARGE SCALE GENOMIC DNA]</scope>
</reference>
<feature type="region of interest" description="Disordered" evidence="4">
    <location>
        <begin position="1"/>
        <end position="28"/>
    </location>
</feature>
<dbReference type="SUPFAM" id="SSF50998">
    <property type="entry name" value="Quinoprotein alcohol dehydrogenase-like"/>
    <property type="match status" value="1"/>
</dbReference>
<dbReference type="InterPro" id="IPR001680">
    <property type="entry name" value="WD40_rpt"/>
</dbReference>
<evidence type="ECO:0000256" key="3">
    <source>
        <dbReference type="PROSITE-ProRule" id="PRU00221"/>
    </source>
</evidence>
<feature type="compositionally biased region" description="Low complexity" evidence="4">
    <location>
        <begin position="864"/>
        <end position="877"/>
    </location>
</feature>
<keyword evidence="1 3" id="KW-0853">WD repeat</keyword>
<evidence type="ECO:0000256" key="2">
    <source>
        <dbReference type="ARBA" id="ARBA00022737"/>
    </source>
</evidence>
<dbReference type="SMART" id="SM00320">
    <property type="entry name" value="WD40"/>
    <property type="match status" value="7"/>
</dbReference>
<dbReference type="InterPro" id="IPR055442">
    <property type="entry name" value="Beta-prop_EML-like_2nd"/>
</dbReference>